<dbReference type="Proteomes" id="UP000185739">
    <property type="component" value="Chromosome"/>
</dbReference>
<dbReference type="Pfam" id="PF22324">
    <property type="entry name" value="HTH_91"/>
    <property type="match status" value="1"/>
</dbReference>
<dbReference type="AlphaFoldDB" id="A0A1L6FD23"/>
<proteinExistence type="predicted"/>
<evidence type="ECO:0000313" key="2">
    <source>
        <dbReference type="EMBL" id="APR04824.1"/>
    </source>
</evidence>
<evidence type="ECO:0000313" key="3">
    <source>
        <dbReference type="Proteomes" id="UP000185739"/>
    </source>
</evidence>
<sequence>MRATHYDGSLARSQQNGARWLPNPVSCAGQLLLELIERAAAADDRGVTPRDFYRSAWSQREAAYVHRLRRGGWTIETELREASNRFEKVKHAAYFLVLDVDPDGVELQQWIAMAREVRS</sequence>
<reference evidence="2 3" key="1">
    <citation type="submission" date="2016-12" db="EMBL/GenBank/DDBJ databases">
        <title>Complete genome sequence of Thauera chlorobenzoica, a Betaproteobacterium degrading haloaromatics anaerobically to CO2 and halides.</title>
        <authorList>
            <person name="Goris T."/>
            <person name="Mergelsberg M."/>
            <person name="Boll M."/>
        </authorList>
    </citation>
    <scope>NUCLEOTIDE SEQUENCE [LARGE SCALE GENOMIC DNA]</scope>
    <source>
        <strain evidence="2 3">3CB1</strain>
    </source>
</reference>
<dbReference type="InterPro" id="IPR054382">
    <property type="entry name" value="wHTH_alphaproteobact"/>
</dbReference>
<gene>
    <name evidence="2" type="ORF">Tchl_1977</name>
</gene>
<dbReference type="RefSeq" id="WP_146060730.1">
    <property type="nucleotide sequence ID" value="NZ_CP018839.1"/>
</dbReference>
<name>A0A1L6FD23_9RHOO</name>
<organism evidence="2 3">
    <name type="scientific">Thauera chlorobenzoica</name>
    <dbReference type="NCBI Taxonomy" id="96773"/>
    <lineage>
        <taxon>Bacteria</taxon>
        <taxon>Pseudomonadati</taxon>
        <taxon>Pseudomonadota</taxon>
        <taxon>Betaproteobacteria</taxon>
        <taxon>Rhodocyclales</taxon>
        <taxon>Zoogloeaceae</taxon>
        <taxon>Thauera</taxon>
    </lineage>
</organism>
<dbReference type="EMBL" id="CP018839">
    <property type="protein sequence ID" value="APR04824.1"/>
    <property type="molecule type" value="Genomic_DNA"/>
</dbReference>
<protein>
    <recommendedName>
        <fullName evidence="1">Winged helix domain-containing protein</fullName>
    </recommendedName>
</protein>
<dbReference type="KEGG" id="tcl:Tchl_1977"/>
<dbReference type="STRING" id="96773.Tchl_1977"/>
<feature type="domain" description="Winged helix" evidence="1">
    <location>
        <begin position="38"/>
        <end position="102"/>
    </location>
</feature>
<accession>A0A1L6FD23</accession>
<keyword evidence="3" id="KW-1185">Reference proteome</keyword>
<evidence type="ECO:0000259" key="1">
    <source>
        <dbReference type="Pfam" id="PF22324"/>
    </source>
</evidence>